<feature type="transmembrane region" description="Helical" evidence="2">
    <location>
        <begin position="142"/>
        <end position="161"/>
    </location>
</feature>
<dbReference type="RefSeq" id="WP_012634037.1">
    <property type="nucleotide sequence ID" value="NC_011891.1"/>
</dbReference>
<keyword evidence="2" id="KW-0812">Transmembrane</keyword>
<evidence type="ECO:0000313" key="3">
    <source>
        <dbReference type="EMBL" id="ACL66305.1"/>
    </source>
</evidence>
<feature type="region of interest" description="Disordered" evidence="1">
    <location>
        <begin position="442"/>
        <end position="461"/>
    </location>
</feature>
<evidence type="ECO:0000313" key="4">
    <source>
        <dbReference type="Proteomes" id="UP000007089"/>
    </source>
</evidence>
<organism evidence="3 4">
    <name type="scientific">Anaeromyxobacter dehalogenans (strain ATCC BAA-258 / DSM 21875 / 2CP-1)</name>
    <dbReference type="NCBI Taxonomy" id="455488"/>
    <lineage>
        <taxon>Bacteria</taxon>
        <taxon>Pseudomonadati</taxon>
        <taxon>Myxococcota</taxon>
        <taxon>Myxococcia</taxon>
        <taxon>Myxococcales</taxon>
        <taxon>Cystobacterineae</taxon>
        <taxon>Anaeromyxobacteraceae</taxon>
        <taxon>Anaeromyxobacter</taxon>
    </lineage>
</organism>
<feature type="transmembrane region" description="Helical" evidence="2">
    <location>
        <begin position="269"/>
        <end position="290"/>
    </location>
</feature>
<dbReference type="Proteomes" id="UP000007089">
    <property type="component" value="Chromosome"/>
</dbReference>
<feature type="transmembrane region" description="Helical" evidence="2">
    <location>
        <begin position="50"/>
        <end position="73"/>
    </location>
</feature>
<keyword evidence="4" id="KW-1185">Reference proteome</keyword>
<name>B8JFC8_ANAD2</name>
<feature type="transmembrane region" description="Helical" evidence="2">
    <location>
        <begin position="85"/>
        <end position="109"/>
    </location>
</feature>
<reference evidence="3" key="1">
    <citation type="submission" date="2009-01" db="EMBL/GenBank/DDBJ databases">
        <title>Complete sequence of Anaeromyxobacter dehalogenans 2CP-1.</title>
        <authorList>
            <consortium name="US DOE Joint Genome Institute"/>
            <person name="Lucas S."/>
            <person name="Copeland A."/>
            <person name="Lapidus A."/>
            <person name="Glavina del Rio T."/>
            <person name="Dalin E."/>
            <person name="Tice H."/>
            <person name="Bruce D."/>
            <person name="Goodwin L."/>
            <person name="Pitluck S."/>
            <person name="Saunders E."/>
            <person name="Brettin T."/>
            <person name="Detter J.C."/>
            <person name="Han C."/>
            <person name="Larimer F."/>
            <person name="Land M."/>
            <person name="Hauser L."/>
            <person name="Kyrpides N."/>
            <person name="Ovchinnikova G."/>
            <person name="Beliaev A.S."/>
            <person name="Richardson P."/>
        </authorList>
    </citation>
    <scope>NUCLEOTIDE SEQUENCE</scope>
    <source>
        <strain evidence="3">2CP-1</strain>
    </source>
</reference>
<keyword evidence="2" id="KW-0472">Membrane</keyword>
<proteinExistence type="predicted"/>
<dbReference type="EMBL" id="CP001359">
    <property type="protein sequence ID" value="ACL66305.1"/>
    <property type="molecule type" value="Genomic_DNA"/>
</dbReference>
<accession>B8JFC8</accession>
<keyword evidence="2" id="KW-1133">Transmembrane helix</keyword>
<gene>
    <name evidence="3" type="ordered locus">A2cp1_2968</name>
</gene>
<feature type="transmembrane region" description="Helical" evidence="2">
    <location>
        <begin position="228"/>
        <end position="257"/>
    </location>
</feature>
<feature type="transmembrane region" description="Helical" evidence="2">
    <location>
        <begin position="393"/>
        <end position="416"/>
    </location>
</feature>
<feature type="transmembrane region" description="Helical" evidence="2">
    <location>
        <begin position="115"/>
        <end position="133"/>
    </location>
</feature>
<evidence type="ECO:0000256" key="2">
    <source>
        <dbReference type="SAM" id="Phobius"/>
    </source>
</evidence>
<dbReference type="AlphaFoldDB" id="B8JFC8"/>
<dbReference type="KEGG" id="acp:A2cp1_2968"/>
<feature type="transmembrane region" description="Helical" evidence="2">
    <location>
        <begin position="353"/>
        <end position="381"/>
    </location>
</feature>
<feature type="transmembrane region" description="Helical" evidence="2">
    <location>
        <begin position="197"/>
        <end position="216"/>
    </location>
</feature>
<evidence type="ECO:0000256" key="1">
    <source>
        <dbReference type="SAM" id="MobiDB-lite"/>
    </source>
</evidence>
<sequence length="461" mass="49513">MASANALATIALALFLPAIYLLMQSLGPRRGVLAALLGGWMFLPVFDGRLNLPFLSSKLTFVAGTILLTSLAFDSQRWLRLRLHWVDLAAAALCAGPFATALVNGLGAYEGASAAVQSFFAWTAPYLLGRVYFGEPREMRELAVWLVGGALLYLPLCLWEIRMSPQLHRQLYGFHTVSSFAYVVRYGGYRPAVFMQFGLMVGTFMATGALVAYWLWRTRAVTRFAGLPAGWCTAALAVTTLLVKSTGAIILLAGGIALLEGTRRLRHPVLMLTVTLLPVAFVAARISGWAGAEVISGAAHIQPERAESLAFRVLNEQMLVEKAMERPGLGWGRFGRSRVFDDDGRDVSVTDSLWVILLGMNGLLGLVSVAVLLLAPVLLLLGLVPARHWDHPAFAPVAAVSLGTVLFAVDCLFNAMTSPVFLAMSGATLTFHQAVRAARRRGAPAVAPRSPGTPPAVQTGA</sequence>
<protein>
    <recommendedName>
        <fullName evidence="5">O-antigen polymerase</fullName>
    </recommendedName>
</protein>
<evidence type="ECO:0008006" key="5">
    <source>
        <dbReference type="Google" id="ProtNLM"/>
    </source>
</evidence>
<dbReference type="HOGENOM" id="CLU_586233_0_0_7"/>